<dbReference type="PANTHER" id="PTHR44321">
    <property type="entry name" value="TRANSDUCIN BETA-LIKE PROTEIN 2"/>
    <property type="match status" value="1"/>
</dbReference>
<protein>
    <submittedName>
        <fullName evidence="3">WD_REPEATS_REGION domain-containing protein</fullName>
    </submittedName>
</protein>
<dbReference type="InterPro" id="IPR042410">
    <property type="entry name" value="WBSCR13"/>
</dbReference>
<dbReference type="InterPro" id="IPR015943">
    <property type="entry name" value="WD40/YVTN_repeat-like_dom_sf"/>
</dbReference>
<dbReference type="PANTHER" id="PTHR44321:SF1">
    <property type="entry name" value="TRANSDUCIN BETA-LIKE PROTEIN 2"/>
    <property type="match status" value="1"/>
</dbReference>
<dbReference type="Gene3D" id="2.130.10.10">
    <property type="entry name" value="YVTN repeat-like/Quinoprotein amine dehydrogenase"/>
    <property type="match status" value="1"/>
</dbReference>
<evidence type="ECO:0000313" key="2">
    <source>
        <dbReference type="Proteomes" id="UP000268014"/>
    </source>
</evidence>
<dbReference type="GO" id="GO:0005783">
    <property type="term" value="C:endoplasmic reticulum"/>
    <property type="evidence" value="ECO:0007669"/>
    <property type="project" value="TreeGrafter"/>
</dbReference>
<gene>
    <name evidence="1" type="ORF">HPLM_LOCUS8291</name>
</gene>
<dbReference type="InterPro" id="IPR001680">
    <property type="entry name" value="WD40_rpt"/>
</dbReference>
<reference evidence="3" key="1">
    <citation type="submission" date="2017-02" db="UniProtKB">
        <authorList>
            <consortium name="WormBaseParasite"/>
        </authorList>
    </citation>
    <scope>IDENTIFICATION</scope>
</reference>
<dbReference type="SUPFAM" id="SSF50978">
    <property type="entry name" value="WD40 repeat-like"/>
    <property type="match status" value="1"/>
</dbReference>
<dbReference type="AlphaFoldDB" id="A0A0N4WCP4"/>
<dbReference type="Pfam" id="PF00400">
    <property type="entry name" value="WD40"/>
    <property type="match status" value="1"/>
</dbReference>
<dbReference type="EMBL" id="UZAF01016827">
    <property type="protein sequence ID" value="VDO34421.1"/>
    <property type="molecule type" value="Genomic_DNA"/>
</dbReference>
<dbReference type="OrthoDB" id="200924at2759"/>
<dbReference type="STRING" id="6290.A0A0N4WCP4"/>
<dbReference type="InterPro" id="IPR036322">
    <property type="entry name" value="WD40_repeat_dom_sf"/>
</dbReference>
<dbReference type="WBParaSite" id="HPLM_0000829901-mRNA-1">
    <property type="protein sequence ID" value="HPLM_0000829901-mRNA-1"/>
    <property type="gene ID" value="HPLM_0000829901"/>
</dbReference>
<organism evidence="3">
    <name type="scientific">Haemonchus placei</name>
    <name type="common">Barber's pole worm</name>
    <dbReference type="NCBI Taxonomy" id="6290"/>
    <lineage>
        <taxon>Eukaryota</taxon>
        <taxon>Metazoa</taxon>
        <taxon>Ecdysozoa</taxon>
        <taxon>Nematoda</taxon>
        <taxon>Chromadorea</taxon>
        <taxon>Rhabditida</taxon>
        <taxon>Rhabditina</taxon>
        <taxon>Rhabditomorpha</taxon>
        <taxon>Strongyloidea</taxon>
        <taxon>Trichostrongylidae</taxon>
        <taxon>Haemonchus</taxon>
    </lineage>
</organism>
<evidence type="ECO:0000313" key="3">
    <source>
        <dbReference type="WBParaSite" id="HPLM_0000829901-mRNA-1"/>
    </source>
</evidence>
<reference evidence="1 2" key="2">
    <citation type="submission" date="2018-11" db="EMBL/GenBank/DDBJ databases">
        <authorList>
            <consortium name="Pathogen Informatics"/>
        </authorList>
    </citation>
    <scope>NUCLEOTIDE SEQUENCE [LARGE SCALE GENOMIC DNA]</scope>
    <source>
        <strain evidence="1 2">MHpl1</strain>
    </source>
</reference>
<keyword evidence="2" id="KW-1185">Reference proteome</keyword>
<accession>A0A0N4WCP4</accession>
<dbReference type="GO" id="GO:0030968">
    <property type="term" value="P:endoplasmic reticulum unfolded protein response"/>
    <property type="evidence" value="ECO:0007669"/>
    <property type="project" value="TreeGrafter"/>
</dbReference>
<name>A0A0N4WCP4_HAEPC</name>
<sequence length="147" mass="16606">MSASPKNNNINIADFLYDINGELLKTLEPKMSSLFDVEIPPDGRFVAVCGFAGEEEWSLLMGASADRVRLAMSPSVNDVHGDQRIPVINYSPCGRLIATCGDRYVRVFRNIPEYHSQNLKDVTGDAPRRRMLKQIEETRQILEKYCV</sequence>
<proteinExistence type="predicted"/>
<evidence type="ECO:0000313" key="1">
    <source>
        <dbReference type="EMBL" id="VDO34421.1"/>
    </source>
</evidence>
<dbReference type="Proteomes" id="UP000268014">
    <property type="component" value="Unassembled WGS sequence"/>
</dbReference>